<reference evidence="4" key="1">
    <citation type="journal article" date="2020" name="Genome Biol.">
        <title>Gamete binning: chromosome-level and haplotype-resolved genome assembly enabled by high-throughput single-cell sequencing of gamete genomes.</title>
        <authorList>
            <person name="Campoy J.A."/>
            <person name="Sun H."/>
            <person name="Goel M."/>
            <person name="Jiao W.-B."/>
            <person name="Folz-Donahue K."/>
            <person name="Wang N."/>
            <person name="Rubio M."/>
            <person name="Liu C."/>
            <person name="Kukat C."/>
            <person name="Ruiz D."/>
            <person name="Huettel B."/>
            <person name="Schneeberger K."/>
        </authorList>
    </citation>
    <scope>NUCLEOTIDE SEQUENCE [LARGE SCALE GENOMIC DNA]</scope>
    <source>
        <strain evidence="4">cv. Rojo Pasion</strain>
    </source>
</reference>
<evidence type="ECO:0000313" key="4">
    <source>
        <dbReference type="Proteomes" id="UP000507245"/>
    </source>
</evidence>
<sequence>MGTFKRGNLTDIMLIIDLVSSVSGAKARNSSLFNSNSKTHSKLGDIPLPTSTNIPFSIYLVKSH</sequence>
<reference evidence="2 3" key="2">
    <citation type="submission" date="2020-05" db="EMBL/GenBank/DDBJ databases">
        <authorList>
            <person name="Campoy J."/>
            <person name="Schneeberger K."/>
            <person name="Spophaly S."/>
        </authorList>
    </citation>
    <scope>NUCLEOTIDE SEQUENCE [LARGE SCALE GENOMIC DNA]</scope>
    <source>
        <strain evidence="2">PruArmRojPasFocal</strain>
    </source>
</reference>
<accession>A0A6J5XZZ0</accession>
<dbReference type="Proteomes" id="UP000507245">
    <property type="component" value="Unassembled WGS sequence"/>
</dbReference>
<keyword evidence="4" id="KW-1185">Reference proteome</keyword>
<evidence type="ECO:0000313" key="2">
    <source>
        <dbReference type="EMBL" id="CAB4316694.1"/>
    </source>
</evidence>
<proteinExistence type="predicted"/>
<gene>
    <name evidence="1" type="ORF">CURHAP_LOCUS43197</name>
    <name evidence="2" type="ORF">ORAREDHAP_LOCUS42771</name>
</gene>
<evidence type="ECO:0000313" key="1">
    <source>
        <dbReference type="EMBL" id="CAB4286261.1"/>
    </source>
</evidence>
<dbReference type="EMBL" id="CAEKDK010000007">
    <property type="protein sequence ID" value="CAB4286261.1"/>
    <property type="molecule type" value="Genomic_DNA"/>
</dbReference>
<dbReference type="Proteomes" id="UP000507222">
    <property type="component" value="Unassembled WGS sequence"/>
</dbReference>
<dbReference type="EMBL" id="CAEKKB010000007">
    <property type="protein sequence ID" value="CAB4316694.1"/>
    <property type="molecule type" value="Genomic_DNA"/>
</dbReference>
<evidence type="ECO:0000313" key="3">
    <source>
        <dbReference type="Proteomes" id="UP000507222"/>
    </source>
</evidence>
<name>A0A6J5XZZ0_PRUAR</name>
<protein>
    <submittedName>
        <fullName evidence="2">Uncharacterized protein</fullName>
    </submittedName>
</protein>
<organism evidence="2 4">
    <name type="scientific">Prunus armeniaca</name>
    <name type="common">Apricot</name>
    <name type="synonym">Armeniaca vulgaris</name>
    <dbReference type="NCBI Taxonomy" id="36596"/>
    <lineage>
        <taxon>Eukaryota</taxon>
        <taxon>Viridiplantae</taxon>
        <taxon>Streptophyta</taxon>
        <taxon>Embryophyta</taxon>
        <taxon>Tracheophyta</taxon>
        <taxon>Spermatophyta</taxon>
        <taxon>Magnoliopsida</taxon>
        <taxon>eudicotyledons</taxon>
        <taxon>Gunneridae</taxon>
        <taxon>Pentapetalae</taxon>
        <taxon>rosids</taxon>
        <taxon>fabids</taxon>
        <taxon>Rosales</taxon>
        <taxon>Rosaceae</taxon>
        <taxon>Amygdaloideae</taxon>
        <taxon>Amygdaleae</taxon>
        <taxon>Prunus</taxon>
    </lineage>
</organism>
<dbReference type="AlphaFoldDB" id="A0A6J5XZZ0"/>